<sequence length="72" mass="7799">MRRKPLTGILTIGVAVALASVLIGVVAFDLSFWAALLIYVVSGTAATLFVALRRFRCIERHEVQTRRGGAAQ</sequence>
<evidence type="ECO:0000313" key="3">
    <source>
        <dbReference type="Proteomes" id="UP000663629"/>
    </source>
</evidence>
<keyword evidence="1" id="KW-0812">Transmembrane</keyword>
<protein>
    <submittedName>
        <fullName evidence="2">Uncharacterized protein</fullName>
    </submittedName>
</protein>
<dbReference type="Proteomes" id="UP000663629">
    <property type="component" value="Chromosome 1"/>
</dbReference>
<keyword evidence="3" id="KW-1185">Reference proteome</keyword>
<reference evidence="2 3" key="1">
    <citation type="submission" date="2021-02" db="EMBL/GenBank/DDBJ databases">
        <title>Paracoccus methylovroum sp.nov., a new methanol and methylamine utilizing methylotrophic denitrifer.</title>
        <authorList>
            <person name="Timsy T."/>
            <person name="Behrendt U."/>
            <person name="Ulrich A."/>
            <person name="Spanner T."/>
            <person name="Foesel B.U."/>
            <person name="Horn M.A."/>
            <person name="Kolb S."/>
        </authorList>
    </citation>
    <scope>NUCLEOTIDE SEQUENCE [LARGE SCALE GENOMIC DNA]</scope>
    <source>
        <strain evidence="2 3">H4-D09</strain>
    </source>
</reference>
<keyword evidence="1" id="KW-1133">Transmembrane helix</keyword>
<accession>A0ABX7JFK0</accession>
<feature type="transmembrane region" description="Helical" evidence="1">
    <location>
        <begin position="32"/>
        <end position="52"/>
    </location>
</feature>
<evidence type="ECO:0000313" key="2">
    <source>
        <dbReference type="EMBL" id="QRZ12391.1"/>
    </source>
</evidence>
<organism evidence="2 3">
    <name type="scientific">Paracoccus methylovorus</name>
    <dbReference type="NCBI Taxonomy" id="2812658"/>
    <lineage>
        <taxon>Bacteria</taxon>
        <taxon>Pseudomonadati</taxon>
        <taxon>Pseudomonadota</taxon>
        <taxon>Alphaproteobacteria</taxon>
        <taxon>Rhodobacterales</taxon>
        <taxon>Paracoccaceae</taxon>
        <taxon>Paracoccus</taxon>
    </lineage>
</organism>
<gene>
    <name evidence="2" type="ORF">JWJ88_07125</name>
</gene>
<dbReference type="EMBL" id="CP070368">
    <property type="protein sequence ID" value="QRZ12391.1"/>
    <property type="molecule type" value="Genomic_DNA"/>
</dbReference>
<feature type="transmembrane region" description="Helical" evidence="1">
    <location>
        <begin position="7"/>
        <end position="26"/>
    </location>
</feature>
<proteinExistence type="predicted"/>
<keyword evidence="1" id="KW-0472">Membrane</keyword>
<evidence type="ECO:0000256" key="1">
    <source>
        <dbReference type="SAM" id="Phobius"/>
    </source>
</evidence>
<dbReference type="RefSeq" id="WP_205293425.1">
    <property type="nucleotide sequence ID" value="NZ_CP070368.1"/>
</dbReference>
<name>A0ABX7JFK0_9RHOB</name>